<dbReference type="EMBL" id="FWYD01000004">
    <property type="protein sequence ID" value="SMC74105.1"/>
    <property type="molecule type" value="Genomic_DNA"/>
</dbReference>
<protein>
    <submittedName>
        <fullName evidence="1">Uncharacterized protein</fullName>
    </submittedName>
</protein>
<gene>
    <name evidence="1" type="ORF">SAMN06295998_104179</name>
</gene>
<reference evidence="1 2" key="1">
    <citation type="submission" date="2017-04" db="EMBL/GenBank/DDBJ databases">
        <authorList>
            <person name="Afonso C.L."/>
            <person name="Miller P.J."/>
            <person name="Scott M.A."/>
            <person name="Spackman E."/>
            <person name="Goraichik I."/>
            <person name="Dimitrov K.M."/>
            <person name="Suarez D.L."/>
            <person name="Swayne D.E."/>
        </authorList>
    </citation>
    <scope>NUCLEOTIDE SEQUENCE [LARGE SCALE GENOMIC DNA]</scope>
    <source>
        <strain evidence="1 2">CGMCC 1.12644</strain>
    </source>
</reference>
<accession>A0A1W2BM80</accession>
<evidence type="ECO:0000313" key="2">
    <source>
        <dbReference type="Proteomes" id="UP000192330"/>
    </source>
</evidence>
<dbReference type="STRING" id="1387277.SAMN06295998_104179"/>
<evidence type="ECO:0000313" key="1">
    <source>
        <dbReference type="EMBL" id="SMC74105.1"/>
    </source>
</evidence>
<dbReference type="AlphaFoldDB" id="A0A1W2BM80"/>
<organism evidence="1 2">
    <name type="scientific">Primorskyibacter flagellatus</name>
    <dbReference type="NCBI Taxonomy" id="1387277"/>
    <lineage>
        <taxon>Bacteria</taxon>
        <taxon>Pseudomonadati</taxon>
        <taxon>Pseudomonadota</taxon>
        <taxon>Alphaproteobacteria</taxon>
        <taxon>Rhodobacterales</taxon>
        <taxon>Roseobacteraceae</taxon>
        <taxon>Primorskyibacter</taxon>
    </lineage>
</organism>
<name>A0A1W2BM80_9RHOB</name>
<dbReference type="Proteomes" id="UP000192330">
    <property type="component" value="Unassembled WGS sequence"/>
</dbReference>
<sequence>MRQHGRGQRPICVYAKMNPVCAARALRQIKPCQGVNGQTIISTGSVTATIRISSGKPMRQ</sequence>
<keyword evidence="2" id="KW-1185">Reference proteome</keyword>
<proteinExistence type="predicted"/>